<keyword evidence="2" id="KW-1185">Reference proteome</keyword>
<name>A0ABP1RR30_9HEXA</name>
<accession>A0ABP1RR30</accession>
<organism evidence="1 2">
    <name type="scientific">Orchesella dallaii</name>
    <dbReference type="NCBI Taxonomy" id="48710"/>
    <lineage>
        <taxon>Eukaryota</taxon>
        <taxon>Metazoa</taxon>
        <taxon>Ecdysozoa</taxon>
        <taxon>Arthropoda</taxon>
        <taxon>Hexapoda</taxon>
        <taxon>Collembola</taxon>
        <taxon>Entomobryomorpha</taxon>
        <taxon>Entomobryoidea</taxon>
        <taxon>Orchesellidae</taxon>
        <taxon>Orchesellinae</taxon>
        <taxon>Orchesella</taxon>
    </lineage>
</organism>
<comment type="caution">
    <text evidence="1">The sequence shown here is derived from an EMBL/GenBank/DDBJ whole genome shotgun (WGS) entry which is preliminary data.</text>
</comment>
<gene>
    <name evidence="1" type="ORF">ODALV1_LOCUS25051</name>
</gene>
<evidence type="ECO:0000313" key="2">
    <source>
        <dbReference type="Proteomes" id="UP001642540"/>
    </source>
</evidence>
<proteinExistence type="predicted"/>
<evidence type="ECO:0000313" key="1">
    <source>
        <dbReference type="EMBL" id="CAL8133403.1"/>
    </source>
</evidence>
<protein>
    <submittedName>
        <fullName evidence="1">Uncharacterized protein</fullName>
    </submittedName>
</protein>
<dbReference type="EMBL" id="CAXLJM020000099">
    <property type="protein sequence ID" value="CAL8133403.1"/>
    <property type="molecule type" value="Genomic_DNA"/>
</dbReference>
<reference evidence="1 2" key="1">
    <citation type="submission" date="2024-08" db="EMBL/GenBank/DDBJ databases">
        <authorList>
            <person name="Cucini C."/>
            <person name="Frati F."/>
        </authorList>
    </citation>
    <scope>NUCLEOTIDE SEQUENCE [LARGE SCALE GENOMIC DNA]</scope>
</reference>
<sequence length="141" mass="15987">MEKFGQVYVRKEAGNSSDDFEIIPSARFSNLDHKWYDSDCNIHSEFHQHHGRNIRLSFKTTQYDKNGVLLNFQGGIRVPCKLGELGNPDIEGVDEAGKEDIKILRRFNLIPKDLSEQVTSRLLEITAFLALSCKGALLHLA</sequence>
<dbReference type="Proteomes" id="UP001642540">
    <property type="component" value="Unassembled WGS sequence"/>
</dbReference>